<organism evidence="3 4">
    <name type="scientific">Actinacidiphila bryophytorum</name>
    <dbReference type="NCBI Taxonomy" id="1436133"/>
    <lineage>
        <taxon>Bacteria</taxon>
        <taxon>Bacillati</taxon>
        <taxon>Actinomycetota</taxon>
        <taxon>Actinomycetes</taxon>
        <taxon>Kitasatosporales</taxon>
        <taxon>Streptomycetaceae</taxon>
        <taxon>Actinacidiphila</taxon>
    </lineage>
</organism>
<feature type="region of interest" description="Disordered" evidence="1">
    <location>
        <begin position="1"/>
        <end position="25"/>
    </location>
</feature>
<proteinExistence type="predicted"/>
<keyword evidence="2" id="KW-1133">Transmembrane helix</keyword>
<evidence type="ECO:0000256" key="1">
    <source>
        <dbReference type="SAM" id="MobiDB-lite"/>
    </source>
</evidence>
<evidence type="ECO:0000313" key="3">
    <source>
        <dbReference type="EMBL" id="CAG7628002.1"/>
    </source>
</evidence>
<protein>
    <submittedName>
        <fullName evidence="3">Uncharacterized protein</fullName>
    </submittedName>
</protein>
<gene>
    <name evidence="3" type="ORF">SBRY_20422</name>
</gene>
<dbReference type="EMBL" id="CAJVAX010000012">
    <property type="protein sequence ID" value="CAG7628002.1"/>
    <property type="molecule type" value="Genomic_DNA"/>
</dbReference>
<accession>A0A9W4E6E2</accession>
<sequence length="80" mass="8561">MSPRYAGRHTAGAESAEVPPVQAPPPRRRVWRKVALWGGLAVCVAFTVVVVVSLVGLLHDVDHPSNDGWLCSADSSTCRP</sequence>
<comment type="caution">
    <text evidence="3">The sequence shown here is derived from an EMBL/GenBank/DDBJ whole genome shotgun (WGS) entry which is preliminary data.</text>
</comment>
<feature type="transmembrane region" description="Helical" evidence="2">
    <location>
        <begin position="34"/>
        <end position="58"/>
    </location>
</feature>
<keyword evidence="2" id="KW-0472">Membrane</keyword>
<name>A0A9W4E6E2_9ACTN</name>
<evidence type="ECO:0000313" key="4">
    <source>
        <dbReference type="Proteomes" id="UP001153328"/>
    </source>
</evidence>
<dbReference type="RefSeq" id="WP_378273008.1">
    <property type="nucleotide sequence ID" value="NZ_JBHSNV010000015.1"/>
</dbReference>
<keyword evidence="2" id="KW-0812">Transmembrane</keyword>
<dbReference type="AlphaFoldDB" id="A0A9W4E6E2"/>
<reference evidence="3" key="1">
    <citation type="submission" date="2021-06" db="EMBL/GenBank/DDBJ databases">
        <authorList>
            <person name="Arsene-Ploetze F."/>
        </authorList>
    </citation>
    <scope>NUCLEOTIDE SEQUENCE</scope>
    <source>
        <strain evidence="3">SBRY1</strain>
    </source>
</reference>
<evidence type="ECO:0000256" key="2">
    <source>
        <dbReference type="SAM" id="Phobius"/>
    </source>
</evidence>
<keyword evidence="4" id="KW-1185">Reference proteome</keyword>
<dbReference type="Proteomes" id="UP001153328">
    <property type="component" value="Unassembled WGS sequence"/>
</dbReference>